<name>A0ABQ8JAY7_DERPT</name>
<protein>
    <submittedName>
        <fullName evidence="1">Uncharacterized protein</fullName>
    </submittedName>
</protein>
<accession>A0ABQ8JAY7</accession>
<evidence type="ECO:0000313" key="2">
    <source>
        <dbReference type="Proteomes" id="UP000887458"/>
    </source>
</evidence>
<reference evidence="1 2" key="1">
    <citation type="journal article" date="2018" name="J. Allergy Clin. Immunol.">
        <title>High-quality assembly of Dermatophagoides pteronyssinus genome and transcriptome reveals a wide range of novel allergens.</title>
        <authorList>
            <person name="Liu X.Y."/>
            <person name="Yang K.Y."/>
            <person name="Wang M.Q."/>
            <person name="Kwok J.S."/>
            <person name="Zeng X."/>
            <person name="Yang Z."/>
            <person name="Xiao X.J."/>
            <person name="Lau C.P."/>
            <person name="Li Y."/>
            <person name="Huang Z.M."/>
            <person name="Ba J.G."/>
            <person name="Yim A.K."/>
            <person name="Ouyang C.Y."/>
            <person name="Ngai S.M."/>
            <person name="Chan T.F."/>
            <person name="Leung E.L."/>
            <person name="Liu L."/>
            <person name="Liu Z.G."/>
            <person name="Tsui S.K."/>
        </authorList>
    </citation>
    <scope>NUCLEOTIDE SEQUENCE [LARGE SCALE GENOMIC DNA]</scope>
    <source>
        <strain evidence="1">Derp</strain>
    </source>
</reference>
<organism evidence="1 2">
    <name type="scientific">Dermatophagoides pteronyssinus</name>
    <name type="common">European house dust mite</name>
    <dbReference type="NCBI Taxonomy" id="6956"/>
    <lineage>
        <taxon>Eukaryota</taxon>
        <taxon>Metazoa</taxon>
        <taxon>Ecdysozoa</taxon>
        <taxon>Arthropoda</taxon>
        <taxon>Chelicerata</taxon>
        <taxon>Arachnida</taxon>
        <taxon>Acari</taxon>
        <taxon>Acariformes</taxon>
        <taxon>Sarcoptiformes</taxon>
        <taxon>Astigmata</taxon>
        <taxon>Psoroptidia</taxon>
        <taxon>Analgoidea</taxon>
        <taxon>Pyroglyphidae</taxon>
        <taxon>Dermatophagoidinae</taxon>
        <taxon>Dermatophagoides</taxon>
    </lineage>
</organism>
<keyword evidence="2" id="KW-1185">Reference proteome</keyword>
<reference evidence="1 2" key="2">
    <citation type="journal article" date="2022" name="Mol. Biol. Evol.">
        <title>Comparative Genomics Reveals Insights into the Divergent Evolution of Astigmatic Mites and Household Pest Adaptations.</title>
        <authorList>
            <person name="Xiong Q."/>
            <person name="Wan A.T."/>
            <person name="Liu X."/>
            <person name="Fung C.S."/>
            <person name="Xiao X."/>
            <person name="Malainual N."/>
            <person name="Hou J."/>
            <person name="Wang L."/>
            <person name="Wang M."/>
            <person name="Yang K.Y."/>
            <person name="Cui Y."/>
            <person name="Leung E.L."/>
            <person name="Nong W."/>
            <person name="Shin S.K."/>
            <person name="Au S.W."/>
            <person name="Jeong K.Y."/>
            <person name="Chew F.T."/>
            <person name="Hui J.H."/>
            <person name="Leung T.F."/>
            <person name="Tungtrongchitr A."/>
            <person name="Zhong N."/>
            <person name="Liu Z."/>
            <person name="Tsui S.K."/>
        </authorList>
    </citation>
    <scope>NUCLEOTIDE SEQUENCE [LARGE SCALE GENOMIC DNA]</scope>
    <source>
        <strain evidence="1">Derp</strain>
    </source>
</reference>
<sequence length="97" mass="11558">MNLIKKRPVQKLNCPYRQLKFRKDRYQNDKQVLKISDYLNWRSSILELMGESNIWRITNCNEIHTVQLVVRTKGLSMIYLWEGLRMPSSVKNIASES</sequence>
<comment type="caution">
    <text evidence="1">The sequence shown here is derived from an EMBL/GenBank/DDBJ whole genome shotgun (WGS) entry which is preliminary data.</text>
</comment>
<dbReference type="Proteomes" id="UP000887458">
    <property type="component" value="Unassembled WGS sequence"/>
</dbReference>
<evidence type="ECO:0000313" key="1">
    <source>
        <dbReference type="EMBL" id="KAH9419595.1"/>
    </source>
</evidence>
<proteinExistence type="predicted"/>
<gene>
    <name evidence="1" type="ORF">DERP_009653</name>
</gene>
<dbReference type="EMBL" id="NJHN03000058">
    <property type="protein sequence ID" value="KAH9419595.1"/>
    <property type="molecule type" value="Genomic_DNA"/>
</dbReference>